<dbReference type="PANTHER" id="PTHR18867:SF12">
    <property type="entry name" value="DNA REPAIR PROTEIN RAD50"/>
    <property type="match status" value="1"/>
</dbReference>
<protein>
    <recommendedName>
        <fullName evidence="3">DNA repair protein RAD50</fullName>
    </recommendedName>
</protein>
<organism evidence="1 2">
    <name type="scientific">Ilex paraguariensis</name>
    <name type="common">yerba mate</name>
    <dbReference type="NCBI Taxonomy" id="185542"/>
    <lineage>
        <taxon>Eukaryota</taxon>
        <taxon>Viridiplantae</taxon>
        <taxon>Streptophyta</taxon>
        <taxon>Embryophyta</taxon>
        <taxon>Tracheophyta</taxon>
        <taxon>Spermatophyta</taxon>
        <taxon>Magnoliopsida</taxon>
        <taxon>eudicotyledons</taxon>
        <taxon>Gunneridae</taxon>
        <taxon>Pentapetalae</taxon>
        <taxon>asterids</taxon>
        <taxon>campanulids</taxon>
        <taxon>Aquifoliales</taxon>
        <taxon>Aquifoliaceae</taxon>
        <taxon>Ilex</taxon>
    </lineage>
</organism>
<reference evidence="1 2" key="1">
    <citation type="submission" date="2024-02" db="EMBL/GenBank/DDBJ databases">
        <authorList>
            <person name="Vignale AGUSTIN F."/>
            <person name="Sosa J E."/>
            <person name="Modenutti C."/>
        </authorList>
    </citation>
    <scope>NUCLEOTIDE SEQUENCE [LARGE SCALE GENOMIC DNA]</scope>
</reference>
<accession>A0ABC8T898</accession>
<keyword evidence="2" id="KW-1185">Reference proteome</keyword>
<name>A0ABC8T898_9AQUA</name>
<evidence type="ECO:0000313" key="2">
    <source>
        <dbReference type="Proteomes" id="UP001642360"/>
    </source>
</evidence>
<dbReference type="Gene3D" id="3.40.50.300">
    <property type="entry name" value="P-loop containing nucleotide triphosphate hydrolases"/>
    <property type="match status" value="1"/>
</dbReference>
<dbReference type="InterPro" id="IPR027417">
    <property type="entry name" value="P-loop_NTPase"/>
</dbReference>
<sequence length="107" mass="12429">MQKVCLSYRCADMDREIPALMGVSKAVLENVIFVHQDEANWPLQDPSTLKKKFDDIFSATRYTKALEVIKKLHKDQAQEIKMYKLKLENLQTLKDAAYKVLSFPFAF</sequence>
<comment type="caution">
    <text evidence="1">The sequence shown here is derived from an EMBL/GenBank/DDBJ whole genome shotgun (WGS) entry which is preliminary data.</text>
</comment>
<evidence type="ECO:0000313" key="1">
    <source>
        <dbReference type="EMBL" id="CAK9165619.1"/>
    </source>
</evidence>
<dbReference type="Proteomes" id="UP001642360">
    <property type="component" value="Unassembled WGS sequence"/>
</dbReference>
<dbReference type="PANTHER" id="PTHR18867">
    <property type="entry name" value="RAD50"/>
    <property type="match status" value="1"/>
</dbReference>
<evidence type="ECO:0008006" key="3">
    <source>
        <dbReference type="Google" id="ProtNLM"/>
    </source>
</evidence>
<proteinExistence type="predicted"/>
<gene>
    <name evidence="1" type="ORF">ILEXP_LOCUS34793</name>
</gene>
<dbReference type="EMBL" id="CAUOFW020004431">
    <property type="protein sequence ID" value="CAK9165619.1"/>
    <property type="molecule type" value="Genomic_DNA"/>
</dbReference>
<dbReference type="AlphaFoldDB" id="A0ABC8T898"/>